<reference evidence="5" key="1">
    <citation type="submission" date="2020-05" db="EMBL/GenBank/DDBJ databases">
        <title>Phylogenomic resolution of chytrid fungi.</title>
        <authorList>
            <person name="Stajich J.E."/>
            <person name="Amses K."/>
            <person name="Simmons R."/>
            <person name="Seto K."/>
            <person name="Myers J."/>
            <person name="Bonds A."/>
            <person name="Quandt C.A."/>
            <person name="Barry K."/>
            <person name="Liu P."/>
            <person name="Grigoriev I."/>
            <person name="Longcore J.E."/>
            <person name="James T.Y."/>
        </authorList>
    </citation>
    <scope>NUCLEOTIDE SEQUENCE</scope>
    <source>
        <strain evidence="5">JEL0318</strain>
    </source>
</reference>
<dbReference type="PANTHER" id="PTHR44186:SF1">
    <property type="entry name" value="BARDET-BIEDL SYNDROME 4 PROTEIN"/>
    <property type="match status" value="1"/>
</dbReference>
<dbReference type="GO" id="GO:0060271">
    <property type="term" value="P:cilium assembly"/>
    <property type="evidence" value="ECO:0007669"/>
    <property type="project" value="TreeGrafter"/>
</dbReference>
<dbReference type="Pfam" id="PF14559">
    <property type="entry name" value="TPR_19"/>
    <property type="match status" value="1"/>
</dbReference>
<name>A0AAD5S6Q9_9FUNG</name>
<dbReference type="Pfam" id="PF13174">
    <property type="entry name" value="TPR_6"/>
    <property type="match status" value="1"/>
</dbReference>
<gene>
    <name evidence="5" type="primary">BBS4</name>
    <name evidence="5" type="ORF">HK097_001338</name>
</gene>
<dbReference type="Pfam" id="PF13181">
    <property type="entry name" value="TPR_8"/>
    <property type="match status" value="1"/>
</dbReference>
<feature type="non-terminal residue" evidence="5">
    <location>
        <position position="1"/>
    </location>
</feature>
<dbReference type="PANTHER" id="PTHR44186">
    <property type="match status" value="1"/>
</dbReference>
<dbReference type="InterPro" id="IPR019734">
    <property type="entry name" value="TPR_rpt"/>
</dbReference>
<evidence type="ECO:0000313" key="5">
    <source>
        <dbReference type="EMBL" id="KAJ3044963.1"/>
    </source>
</evidence>
<dbReference type="AlphaFoldDB" id="A0AAD5S6Q9"/>
<dbReference type="Proteomes" id="UP001212841">
    <property type="component" value="Unassembled WGS sequence"/>
</dbReference>
<dbReference type="EMBL" id="JADGJD010001260">
    <property type="protein sequence ID" value="KAJ3044963.1"/>
    <property type="molecule type" value="Genomic_DNA"/>
</dbReference>
<dbReference type="PROSITE" id="PS50293">
    <property type="entry name" value="TPR_REGION"/>
    <property type="match status" value="1"/>
</dbReference>
<evidence type="ECO:0000256" key="1">
    <source>
        <dbReference type="ARBA" id="ARBA00022737"/>
    </source>
</evidence>
<feature type="repeat" description="TPR" evidence="4">
    <location>
        <begin position="57"/>
        <end position="90"/>
    </location>
</feature>
<sequence>FLAGRHRAAVEVYKEVMRIGKDDWITHHNRALCYAFLKDSEKASTAFQTSLKLCPTIESYVAFGDMLLLRDEAELAVGVFEEGLELDKTNLDILIRLGRLYLTYRKDVEKARDVFEMVLEREPRNNEALKSISAIHILNHSHVAALVKYRALASTTTLTRTNLATLYNDLGMSFYSQSKFNLALPLLLKSLALQPLNAQIHHNLGLVHLHTSQFASAIKYFETAAKLNPKRGETYLWLGVAYFNAGMGERAERVLETGVRVDGYVQVAHISDLLKLNKYNRLMVFFCSFAVAIPGRVQSYA</sequence>
<evidence type="ECO:0000256" key="2">
    <source>
        <dbReference type="ARBA" id="ARBA00022803"/>
    </source>
</evidence>
<keyword evidence="6" id="KW-1185">Reference proteome</keyword>
<comment type="similarity">
    <text evidence="3">Belongs to the BBS4 family.</text>
</comment>
<dbReference type="GO" id="GO:0061512">
    <property type="term" value="P:protein localization to cilium"/>
    <property type="evidence" value="ECO:0007669"/>
    <property type="project" value="TreeGrafter"/>
</dbReference>
<dbReference type="GO" id="GO:0036064">
    <property type="term" value="C:ciliary basal body"/>
    <property type="evidence" value="ECO:0007669"/>
    <property type="project" value="TreeGrafter"/>
</dbReference>
<protein>
    <submittedName>
        <fullName evidence="5">Bardet-Biedl syndrome 4 protein</fullName>
    </submittedName>
</protein>
<dbReference type="InterPro" id="IPR011990">
    <property type="entry name" value="TPR-like_helical_dom_sf"/>
</dbReference>
<feature type="repeat" description="TPR" evidence="4">
    <location>
        <begin position="164"/>
        <end position="197"/>
    </location>
</feature>
<dbReference type="Gene3D" id="1.25.40.10">
    <property type="entry name" value="Tetratricopeptide repeat domain"/>
    <property type="match status" value="2"/>
</dbReference>
<evidence type="ECO:0000313" key="6">
    <source>
        <dbReference type="Proteomes" id="UP001212841"/>
    </source>
</evidence>
<dbReference type="SMART" id="SM00028">
    <property type="entry name" value="TPR"/>
    <property type="match status" value="5"/>
</dbReference>
<feature type="repeat" description="TPR" evidence="4">
    <location>
        <begin position="198"/>
        <end position="231"/>
    </location>
</feature>
<proteinExistence type="inferred from homology"/>
<comment type="caution">
    <text evidence="5">The sequence shown here is derived from an EMBL/GenBank/DDBJ whole genome shotgun (WGS) entry which is preliminary data.</text>
</comment>
<keyword evidence="2 4" id="KW-0802">TPR repeat</keyword>
<dbReference type="SUPFAM" id="SSF48452">
    <property type="entry name" value="TPR-like"/>
    <property type="match status" value="2"/>
</dbReference>
<dbReference type="PROSITE" id="PS50005">
    <property type="entry name" value="TPR"/>
    <property type="match status" value="3"/>
</dbReference>
<organism evidence="5 6">
    <name type="scientific">Rhizophlyctis rosea</name>
    <dbReference type="NCBI Taxonomy" id="64517"/>
    <lineage>
        <taxon>Eukaryota</taxon>
        <taxon>Fungi</taxon>
        <taxon>Fungi incertae sedis</taxon>
        <taxon>Chytridiomycota</taxon>
        <taxon>Chytridiomycota incertae sedis</taxon>
        <taxon>Chytridiomycetes</taxon>
        <taxon>Rhizophlyctidales</taxon>
        <taxon>Rhizophlyctidaceae</taxon>
        <taxon>Rhizophlyctis</taxon>
    </lineage>
</organism>
<evidence type="ECO:0000256" key="4">
    <source>
        <dbReference type="PROSITE-ProRule" id="PRU00339"/>
    </source>
</evidence>
<evidence type="ECO:0000256" key="3">
    <source>
        <dbReference type="ARBA" id="ARBA00023778"/>
    </source>
</evidence>
<keyword evidence="1" id="KW-0677">Repeat</keyword>
<accession>A0AAD5S6Q9</accession>